<name>A0A967DY54_9FLAO</name>
<dbReference type="SUPFAM" id="SSF52980">
    <property type="entry name" value="Restriction endonuclease-like"/>
    <property type="match status" value="1"/>
</dbReference>
<reference evidence="2" key="1">
    <citation type="submission" date="2020-03" db="EMBL/GenBank/DDBJ databases">
        <title>Psychroflexus Maritimus sp. nov., isolate from marine sediment.</title>
        <authorList>
            <person name="Zhong Y.-L."/>
        </authorList>
    </citation>
    <scope>NUCLEOTIDE SEQUENCE</scope>
    <source>
        <strain evidence="2">C1</strain>
    </source>
</reference>
<accession>A0A967DY54</accession>
<keyword evidence="2" id="KW-0378">Hydrolase</keyword>
<evidence type="ECO:0000259" key="1">
    <source>
        <dbReference type="Pfam" id="PF05685"/>
    </source>
</evidence>
<proteinExistence type="predicted"/>
<dbReference type="Gene3D" id="3.90.1570.10">
    <property type="entry name" value="tt1808, chain A"/>
    <property type="match status" value="1"/>
</dbReference>
<dbReference type="PANTHER" id="PTHR36558:SF1">
    <property type="entry name" value="RESTRICTION ENDONUCLEASE DOMAIN-CONTAINING PROTEIN-RELATED"/>
    <property type="match status" value="1"/>
</dbReference>
<dbReference type="GO" id="GO:0004519">
    <property type="term" value="F:endonuclease activity"/>
    <property type="evidence" value="ECO:0007669"/>
    <property type="project" value="UniProtKB-KW"/>
</dbReference>
<dbReference type="Proteomes" id="UP000643701">
    <property type="component" value="Unassembled WGS sequence"/>
</dbReference>
<dbReference type="InterPro" id="IPR011335">
    <property type="entry name" value="Restrct_endonuc-II-like"/>
</dbReference>
<comment type="caution">
    <text evidence="2">The sequence shown here is derived from an EMBL/GenBank/DDBJ whole genome shotgun (WGS) entry which is preliminary data.</text>
</comment>
<dbReference type="EMBL" id="JAANAS010000038">
    <property type="protein sequence ID" value="NGZ89450.1"/>
    <property type="molecule type" value="Genomic_DNA"/>
</dbReference>
<keyword evidence="2" id="KW-0540">Nuclease</keyword>
<dbReference type="PANTHER" id="PTHR36558">
    <property type="entry name" value="GLR1098 PROTEIN"/>
    <property type="match status" value="1"/>
</dbReference>
<dbReference type="AlphaFoldDB" id="A0A967DY54"/>
<protein>
    <submittedName>
        <fullName evidence="2">Uma2 family endonuclease</fullName>
    </submittedName>
</protein>
<sequence>MKPKYILNINELDLKKQYTYSDYLTWRFNERVELIKGWIYKMSPATKRFHQEIEGVLHAKIWNFFENKPCKVYQSPFDVRLKRSRGKDDEIDTVVQPDICLVCDLEKLDEAGCLGAPDLIVEILSASTAKKDYNEKFNLYEENGVKEYWIADPANKSIEIFSLMNEKYESLGLYIENEGITEVEGNLFPDLRIPLKSIFGK</sequence>
<dbReference type="InterPro" id="IPR008538">
    <property type="entry name" value="Uma2"/>
</dbReference>
<dbReference type="RefSeq" id="WP_166399717.1">
    <property type="nucleotide sequence ID" value="NZ_JAANAS010000038.1"/>
</dbReference>
<dbReference type="Pfam" id="PF05685">
    <property type="entry name" value="Uma2"/>
    <property type="match status" value="1"/>
</dbReference>
<keyword evidence="2" id="KW-0255">Endonuclease</keyword>
<evidence type="ECO:0000313" key="2">
    <source>
        <dbReference type="EMBL" id="NGZ89450.1"/>
    </source>
</evidence>
<feature type="domain" description="Putative restriction endonuclease" evidence="1">
    <location>
        <begin position="22"/>
        <end position="194"/>
    </location>
</feature>
<organism evidence="2 3">
    <name type="scientific">Psychroflexus maritimus</name>
    <dbReference type="NCBI Taxonomy" id="2714865"/>
    <lineage>
        <taxon>Bacteria</taxon>
        <taxon>Pseudomonadati</taxon>
        <taxon>Bacteroidota</taxon>
        <taxon>Flavobacteriia</taxon>
        <taxon>Flavobacteriales</taxon>
        <taxon>Flavobacteriaceae</taxon>
        <taxon>Psychroflexus</taxon>
    </lineage>
</organism>
<keyword evidence="3" id="KW-1185">Reference proteome</keyword>
<dbReference type="InterPro" id="IPR012296">
    <property type="entry name" value="Nuclease_put_TT1808"/>
</dbReference>
<dbReference type="CDD" id="cd06260">
    <property type="entry name" value="DUF820-like"/>
    <property type="match status" value="1"/>
</dbReference>
<evidence type="ECO:0000313" key="3">
    <source>
        <dbReference type="Proteomes" id="UP000643701"/>
    </source>
</evidence>
<gene>
    <name evidence="2" type="ORF">G7034_04195</name>
</gene>